<proteinExistence type="predicted"/>
<dbReference type="Pfam" id="PF13424">
    <property type="entry name" value="TPR_12"/>
    <property type="match status" value="1"/>
</dbReference>
<keyword evidence="1" id="KW-0802">TPR repeat</keyword>
<feature type="repeat" description="TPR" evidence="1">
    <location>
        <begin position="326"/>
        <end position="359"/>
    </location>
</feature>
<evidence type="ECO:0000313" key="2">
    <source>
        <dbReference type="EMBL" id="WNZ27428.1"/>
    </source>
</evidence>
<dbReference type="InterPro" id="IPR029063">
    <property type="entry name" value="SAM-dependent_MTases_sf"/>
</dbReference>
<evidence type="ECO:0000256" key="1">
    <source>
        <dbReference type="PROSITE-ProRule" id="PRU00339"/>
    </source>
</evidence>
<dbReference type="RefSeq" id="WP_316435710.1">
    <property type="nucleotide sequence ID" value="NZ_CP053587.1"/>
</dbReference>
<dbReference type="Pfam" id="PF13432">
    <property type="entry name" value="TPR_16"/>
    <property type="match status" value="1"/>
</dbReference>
<dbReference type="SUPFAM" id="SSF53335">
    <property type="entry name" value="S-adenosyl-L-methionine-dependent methyltransferases"/>
    <property type="match status" value="1"/>
</dbReference>
<dbReference type="Pfam" id="PF13414">
    <property type="entry name" value="TPR_11"/>
    <property type="match status" value="2"/>
</dbReference>
<dbReference type="PANTHER" id="PTHR44366">
    <property type="entry name" value="UDP-N-ACETYLGLUCOSAMINE--PEPTIDE N-ACETYLGLUCOSAMINYLTRANSFERASE 110 KDA SUBUNIT"/>
    <property type="match status" value="1"/>
</dbReference>
<feature type="repeat" description="TPR" evidence="1">
    <location>
        <begin position="190"/>
        <end position="223"/>
    </location>
</feature>
<accession>A0AA96WKT6</accession>
<dbReference type="PROSITE" id="PS50005">
    <property type="entry name" value="TPR"/>
    <property type="match status" value="8"/>
</dbReference>
<gene>
    <name evidence="2" type="ORF">HJG54_31600</name>
</gene>
<dbReference type="InterPro" id="IPR037919">
    <property type="entry name" value="OGT"/>
</dbReference>
<dbReference type="SUPFAM" id="SSF48452">
    <property type="entry name" value="TPR-like"/>
    <property type="match status" value="3"/>
</dbReference>
<dbReference type="GO" id="GO:0097363">
    <property type="term" value="F:protein O-acetylglucosaminyltransferase activity"/>
    <property type="evidence" value="ECO:0007669"/>
    <property type="project" value="TreeGrafter"/>
</dbReference>
<feature type="repeat" description="TPR" evidence="1">
    <location>
        <begin position="156"/>
        <end position="189"/>
    </location>
</feature>
<reference evidence="2" key="1">
    <citation type="submission" date="2020-05" db="EMBL/GenBank/DDBJ databases">
        <authorList>
            <person name="Zhu T."/>
            <person name="Keshari N."/>
            <person name="Lu X."/>
        </authorList>
    </citation>
    <scope>NUCLEOTIDE SEQUENCE</scope>
    <source>
        <strain evidence="2">NK1-12</strain>
    </source>
</reference>
<dbReference type="AlphaFoldDB" id="A0AA96WKT6"/>
<feature type="repeat" description="TPR" evidence="1">
    <location>
        <begin position="224"/>
        <end position="257"/>
    </location>
</feature>
<dbReference type="Gene3D" id="3.40.50.150">
    <property type="entry name" value="Vaccinia Virus protein VP39"/>
    <property type="match status" value="1"/>
</dbReference>
<feature type="repeat" description="TPR" evidence="1">
    <location>
        <begin position="86"/>
        <end position="119"/>
    </location>
</feature>
<feature type="repeat" description="TPR" evidence="1">
    <location>
        <begin position="120"/>
        <end position="153"/>
    </location>
</feature>
<dbReference type="Gene3D" id="1.25.40.10">
    <property type="entry name" value="Tetratricopeptide repeat domain"/>
    <property type="match status" value="2"/>
</dbReference>
<feature type="repeat" description="TPR" evidence="1">
    <location>
        <begin position="258"/>
        <end position="291"/>
    </location>
</feature>
<dbReference type="PROSITE" id="PS50293">
    <property type="entry name" value="TPR_REGION"/>
    <property type="match status" value="2"/>
</dbReference>
<sequence>MSDLHAFTSDSTIPIAPALDAPLFPAPLSQLSGAIVACEQALQDGKDGSQLAAVCQMLGNLLQGLGRFQEAIFWHTTAREPQPNPAVIYANLGRLCTRQQQWQQAIAYYEQAVQIDPDFAIACKHLANLYTQAGQRQQAADYRYRAVTLRPDWATARNQLKLGNLLLEVNRFEQALDCYRRSIELDPNLHQTYYNLAVALTSRECWQEAAAAYQQALTIHPDHADSYYGLCKVAEGQNDTQAAIDYCQRAVELSPTSFAAHHTLATLLLKLNRWEEAAAAYYNGLKINPDFGWSYHNLGYALLKLGKAEEAVTQLQQAIKLLGDSPWSYLHLGDAFSQQGKWDDAIATFLAVIQMQEDLYGVYQKLGYAVRKRVANDIEPAIAQYQQMLSTHQSSPSHPLHQSHQPSSVFYRQVAAKLSDINQMDAAYFFYRLALHLEPNHSDLYSEVEQGWSKREQLHRWMNELRQAIQKKPHNSWLYTQLANHLAEQGEMSEAATVHRQGLALKGWQHVVTKGYSFTRDWFSHNIPVLTEQLQRFVNAKVNALEIGSFEGMSACWLLDYILTHPAARLTCIDPYFQENFDTNIAKTGSPEKIIKLVGHSQDLLATLEPASYDFIYIDGCHWAEQVKQDGVLSWSLLKLGGLMLFDDYEWSDPEYPGQNTKLGVDAFLDSVRSQVEIVHQQYQLIVKKTSA</sequence>
<dbReference type="PANTHER" id="PTHR44366:SF1">
    <property type="entry name" value="UDP-N-ACETYLGLUCOSAMINE--PEPTIDE N-ACETYLGLUCOSAMINYLTRANSFERASE 110 KDA SUBUNIT"/>
    <property type="match status" value="1"/>
</dbReference>
<name>A0AA96WKT6_9CYAN</name>
<dbReference type="GO" id="GO:0006493">
    <property type="term" value="P:protein O-linked glycosylation"/>
    <property type="evidence" value="ECO:0007669"/>
    <property type="project" value="InterPro"/>
</dbReference>
<dbReference type="Pfam" id="PF13578">
    <property type="entry name" value="Methyltransf_24"/>
    <property type="match status" value="1"/>
</dbReference>
<dbReference type="InterPro" id="IPR019734">
    <property type="entry name" value="TPR_rpt"/>
</dbReference>
<dbReference type="EMBL" id="CP053587">
    <property type="protein sequence ID" value="WNZ27428.1"/>
    <property type="molecule type" value="Genomic_DNA"/>
</dbReference>
<dbReference type="InterPro" id="IPR011990">
    <property type="entry name" value="TPR-like_helical_dom_sf"/>
</dbReference>
<protein>
    <submittedName>
        <fullName evidence="2">Tetratricopeptide repeat protein</fullName>
    </submittedName>
</protein>
<feature type="repeat" description="TPR" evidence="1">
    <location>
        <begin position="292"/>
        <end position="325"/>
    </location>
</feature>
<organism evidence="2">
    <name type="scientific">Leptolyngbya sp. NK1-12</name>
    <dbReference type="NCBI Taxonomy" id="2547451"/>
    <lineage>
        <taxon>Bacteria</taxon>
        <taxon>Bacillati</taxon>
        <taxon>Cyanobacteriota</taxon>
        <taxon>Cyanophyceae</taxon>
        <taxon>Leptolyngbyales</taxon>
        <taxon>Leptolyngbyaceae</taxon>
        <taxon>Leptolyngbya group</taxon>
        <taxon>Leptolyngbya</taxon>
    </lineage>
</organism>
<dbReference type="SMART" id="SM00028">
    <property type="entry name" value="TPR"/>
    <property type="match status" value="11"/>
</dbReference>